<dbReference type="EMBL" id="SNRW01039709">
    <property type="protein sequence ID" value="KAA6350539.1"/>
    <property type="molecule type" value="Genomic_DNA"/>
</dbReference>
<organism evidence="1 2">
    <name type="scientific">Streblomastix strix</name>
    <dbReference type="NCBI Taxonomy" id="222440"/>
    <lineage>
        <taxon>Eukaryota</taxon>
        <taxon>Metamonada</taxon>
        <taxon>Preaxostyla</taxon>
        <taxon>Oxymonadida</taxon>
        <taxon>Streblomastigidae</taxon>
        <taxon>Streblomastix</taxon>
    </lineage>
</organism>
<gene>
    <name evidence="1" type="ORF">EZS28_051887</name>
</gene>
<comment type="caution">
    <text evidence="1">The sequence shown here is derived from an EMBL/GenBank/DDBJ whole genome shotgun (WGS) entry which is preliminary data.</text>
</comment>
<proteinExistence type="predicted"/>
<reference evidence="1 2" key="1">
    <citation type="submission" date="2019-03" db="EMBL/GenBank/DDBJ databases">
        <title>Single cell metagenomics reveals metabolic interactions within the superorganism composed of flagellate Streblomastix strix and complex community of Bacteroidetes bacteria on its surface.</title>
        <authorList>
            <person name="Treitli S.C."/>
            <person name="Kolisko M."/>
            <person name="Husnik F."/>
            <person name="Keeling P."/>
            <person name="Hampl V."/>
        </authorList>
    </citation>
    <scope>NUCLEOTIDE SEQUENCE [LARGE SCALE GENOMIC DNA]</scope>
    <source>
        <strain evidence="1">ST1C</strain>
    </source>
</reference>
<evidence type="ECO:0000313" key="2">
    <source>
        <dbReference type="Proteomes" id="UP000324800"/>
    </source>
</evidence>
<sequence>MITDDSQMIISQCIFSDIEIIGFGGNLLRFESNTQPTLSSVIAAITECQFTDINTQGDNEQRGGSAIYAEIGDQGQLSIIGPSEFINCVCNGGNAGALFAQLDSTGLLIIDGSVLFKECNSMVNSDNGGRGGSLYLDFTEDSTYNFSIGYQRYDISLSFIVRKRFFDLWENQ</sequence>
<dbReference type="AlphaFoldDB" id="A0A5J4SWE9"/>
<protein>
    <recommendedName>
        <fullName evidence="3">Right handed beta helix domain-containing protein</fullName>
    </recommendedName>
</protein>
<dbReference type="Proteomes" id="UP000324800">
    <property type="component" value="Unassembled WGS sequence"/>
</dbReference>
<accession>A0A5J4SWE9</accession>
<name>A0A5J4SWE9_9EUKA</name>
<evidence type="ECO:0008006" key="3">
    <source>
        <dbReference type="Google" id="ProtNLM"/>
    </source>
</evidence>
<evidence type="ECO:0000313" key="1">
    <source>
        <dbReference type="EMBL" id="KAA6350539.1"/>
    </source>
</evidence>